<dbReference type="PANTHER" id="PTHR22916">
    <property type="entry name" value="GLYCOSYLTRANSFERASE"/>
    <property type="match status" value="1"/>
</dbReference>
<name>A0ABP8LSX5_9BACT</name>
<keyword evidence="3" id="KW-1185">Reference proteome</keyword>
<dbReference type="Gene3D" id="3.90.550.10">
    <property type="entry name" value="Spore Coat Polysaccharide Biosynthesis Protein SpsA, Chain A"/>
    <property type="match status" value="1"/>
</dbReference>
<gene>
    <name evidence="2" type="ORF">GCM10023091_09600</name>
</gene>
<reference evidence="3" key="1">
    <citation type="journal article" date="2019" name="Int. J. Syst. Evol. Microbiol.">
        <title>The Global Catalogue of Microorganisms (GCM) 10K type strain sequencing project: providing services to taxonomists for standard genome sequencing and annotation.</title>
        <authorList>
            <consortium name="The Broad Institute Genomics Platform"/>
            <consortium name="The Broad Institute Genome Sequencing Center for Infectious Disease"/>
            <person name="Wu L."/>
            <person name="Ma J."/>
        </authorList>
    </citation>
    <scope>NUCLEOTIDE SEQUENCE [LARGE SCALE GENOMIC DNA]</scope>
    <source>
        <strain evidence="3">JCM 31920</strain>
    </source>
</reference>
<accession>A0ABP8LSX5</accession>
<dbReference type="InterPro" id="IPR001173">
    <property type="entry name" value="Glyco_trans_2-like"/>
</dbReference>
<dbReference type="InterPro" id="IPR029044">
    <property type="entry name" value="Nucleotide-diphossugar_trans"/>
</dbReference>
<feature type="domain" description="Glycosyltransferase 2-like" evidence="1">
    <location>
        <begin position="20"/>
        <end position="124"/>
    </location>
</feature>
<sequence>MIIHLLDRDIFMKSDKVKLSIVLPVYNVERYLRECLDSIYSAGIESFEVIAVNDGSTDGSLAILLEYKEKCENLIIVDQENKGLSGARNSGLEKVSGEFVFFLDSDDILTKGVSVLKYIEQIVECDIFMFDALEFIDDISNGILESDTFRNEKIEGYPIKHYASIEIGHGLGNSGPIKSVSLKGVDYLNILKKNDHYIPVVWRRIYRSRFIKENMLSYVIDVSPAEDDLFMFESLLLNPSIVYFNVPVVLYRRRGDSISGNNDRIRNYNSYSIVLSELLKWKKMRDSFQQPEILNWIFDVFIRRKYRERSTIREALQLIEFSRRSGIRIYFSSYLKIGARLLKNLVLSSK</sequence>
<dbReference type="SUPFAM" id="SSF53448">
    <property type="entry name" value="Nucleotide-diphospho-sugar transferases"/>
    <property type="match status" value="1"/>
</dbReference>
<comment type="caution">
    <text evidence="2">The sequence shown here is derived from an EMBL/GenBank/DDBJ whole genome shotgun (WGS) entry which is preliminary data.</text>
</comment>
<dbReference type="Pfam" id="PF00535">
    <property type="entry name" value="Glycos_transf_2"/>
    <property type="match status" value="1"/>
</dbReference>
<evidence type="ECO:0000313" key="2">
    <source>
        <dbReference type="EMBL" id="GAA4434535.1"/>
    </source>
</evidence>
<protein>
    <submittedName>
        <fullName evidence="2">Glycosyltransferase</fullName>
    </submittedName>
</protein>
<dbReference type="EMBL" id="BAABEY010000011">
    <property type="protein sequence ID" value="GAA4434535.1"/>
    <property type="molecule type" value="Genomic_DNA"/>
</dbReference>
<evidence type="ECO:0000313" key="3">
    <source>
        <dbReference type="Proteomes" id="UP001501508"/>
    </source>
</evidence>
<organism evidence="2 3">
    <name type="scientific">Ravibacter arvi</name>
    <dbReference type="NCBI Taxonomy" id="2051041"/>
    <lineage>
        <taxon>Bacteria</taxon>
        <taxon>Pseudomonadati</taxon>
        <taxon>Bacteroidota</taxon>
        <taxon>Cytophagia</taxon>
        <taxon>Cytophagales</taxon>
        <taxon>Spirosomataceae</taxon>
        <taxon>Ravibacter</taxon>
    </lineage>
</organism>
<dbReference type="Proteomes" id="UP001501508">
    <property type="component" value="Unassembled WGS sequence"/>
</dbReference>
<evidence type="ECO:0000259" key="1">
    <source>
        <dbReference type="Pfam" id="PF00535"/>
    </source>
</evidence>
<proteinExistence type="predicted"/>
<dbReference type="PANTHER" id="PTHR22916:SF3">
    <property type="entry name" value="UDP-GLCNAC:BETAGAL BETA-1,3-N-ACETYLGLUCOSAMINYLTRANSFERASE-LIKE PROTEIN 1"/>
    <property type="match status" value="1"/>
</dbReference>
<dbReference type="CDD" id="cd00761">
    <property type="entry name" value="Glyco_tranf_GTA_type"/>
    <property type="match status" value="1"/>
</dbReference>